<keyword evidence="1" id="KW-1133">Transmembrane helix</keyword>
<feature type="transmembrane region" description="Helical" evidence="1">
    <location>
        <begin position="76"/>
        <end position="95"/>
    </location>
</feature>
<evidence type="ECO:0000259" key="2">
    <source>
        <dbReference type="Pfam" id="PF20152"/>
    </source>
</evidence>
<feature type="transmembrane region" description="Helical" evidence="1">
    <location>
        <begin position="154"/>
        <end position="178"/>
    </location>
</feature>
<dbReference type="InterPro" id="IPR045339">
    <property type="entry name" value="DUF6534"/>
</dbReference>
<keyword evidence="1" id="KW-0812">Transmembrane</keyword>
<name>A0A8H6MGT4_9AGAR</name>
<evidence type="ECO:0000313" key="4">
    <source>
        <dbReference type="Proteomes" id="UP000521943"/>
    </source>
</evidence>
<feature type="transmembrane region" description="Helical" evidence="1">
    <location>
        <begin position="107"/>
        <end position="134"/>
    </location>
</feature>
<gene>
    <name evidence="3" type="ORF">DFP72DRAFT_840269</name>
</gene>
<protein>
    <recommendedName>
        <fullName evidence="2">DUF6534 domain-containing protein</fullName>
    </recommendedName>
</protein>
<feature type="transmembrane region" description="Helical" evidence="1">
    <location>
        <begin position="199"/>
        <end position="218"/>
    </location>
</feature>
<comment type="caution">
    <text evidence="3">The sequence shown here is derived from an EMBL/GenBank/DDBJ whole genome shotgun (WGS) entry which is preliminary data.</text>
</comment>
<dbReference type="Proteomes" id="UP000521943">
    <property type="component" value="Unassembled WGS sequence"/>
</dbReference>
<feature type="transmembrane region" description="Helical" evidence="1">
    <location>
        <begin position="224"/>
        <end position="247"/>
    </location>
</feature>
<dbReference type="OrthoDB" id="3223377at2759"/>
<keyword evidence="4" id="KW-1185">Reference proteome</keyword>
<organism evidence="3 4">
    <name type="scientific">Ephemerocybe angulata</name>
    <dbReference type="NCBI Taxonomy" id="980116"/>
    <lineage>
        <taxon>Eukaryota</taxon>
        <taxon>Fungi</taxon>
        <taxon>Dikarya</taxon>
        <taxon>Basidiomycota</taxon>
        <taxon>Agaricomycotina</taxon>
        <taxon>Agaricomycetes</taxon>
        <taxon>Agaricomycetidae</taxon>
        <taxon>Agaricales</taxon>
        <taxon>Agaricineae</taxon>
        <taxon>Psathyrellaceae</taxon>
        <taxon>Ephemerocybe</taxon>
    </lineage>
</organism>
<accession>A0A8H6MGT4</accession>
<feature type="domain" description="DUF6534" evidence="2">
    <location>
        <begin position="164"/>
        <end position="251"/>
    </location>
</feature>
<dbReference type="Pfam" id="PF20152">
    <property type="entry name" value="DUF6534"/>
    <property type="match status" value="1"/>
</dbReference>
<sequence length="337" mass="36138">MAPISTPVSPIPYCGPILIGALVAYFLNGPVSRPASTICARHRPKRTESTPKRLHGGPWFLGFVHPENLVTQAVEAPATLVLNGAVFFAWRIYALSEDLKVMKFIPVLIIALTLVQFGASIGIAAGWLCLTIPVDTVQQQWDATPTKLRLKEKTLMVLHLITNVVADTIIASSMIALLTRYRQKTVFRPTRGLLQTLTLNTVENGVILTAFAAGNLAVCLSDAVGLAGVTFQYVIGGVYANVLLASLNRRENHRKSTLTDARFNSNAFALSVGSFVAPAASRSTGTCGTDGTSTTETGPTVNIVVTRECDAKVDPVLLTGADSRFSSKGELENRTDQ</sequence>
<reference evidence="3 4" key="1">
    <citation type="submission" date="2020-07" db="EMBL/GenBank/DDBJ databases">
        <title>Comparative genomics of pyrophilous fungi reveals a link between fire events and developmental genes.</title>
        <authorList>
            <consortium name="DOE Joint Genome Institute"/>
            <person name="Steindorff A.S."/>
            <person name="Carver A."/>
            <person name="Calhoun S."/>
            <person name="Stillman K."/>
            <person name="Liu H."/>
            <person name="Lipzen A."/>
            <person name="Pangilinan J."/>
            <person name="Labutti K."/>
            <person name="Bruns T.D."/>
            <person name="Grigoriev I.V."/>
        </authorList>
    </citation>
    <scope>NUCLEOTIDE SEQUENCE [LARGE SCALE GENOMIC DNA]</scope>
    <source>
        <strain evidence="3 4">CBS 144469</strain>
    </source>
</reference>
<proteinExistence type="predicted"/>
<dbReference type="EMBL" id="JACGCI010000004">
    <property type="protein sequence ID" value="KAF6764162.1"/>
    <property type="molecule type" value="Genomic_DNA"/>
</dbReference>
<keyword evidence="1" id="KW-0472">Membrane</keyword>
<evidence type="ECO:0000313" key="3">
    <source>
        <dbReference type="EMBL" id="KAF6764162.1"/>
    </source>
</evidence>
<dbReference type="AlphaFoldDB" id="A0A8H6MGT4"/>
<evidence type="ECO:0000256" key="1">
    <source>
        <dbReference type="SAM" id="Phobius"/>
    </source>
</evidence>